<evidence type="ECO:0000256" key="1">
    <source>
        <dbReference type="ARBA" id="ARBA00001957"/>
    </source>
</evidence>
<proteinExistence type="predicted"/>
<organism evidence="5 6">
    <name type="scientific">Streptomyces rhizosphaericus</name>
    <dbReference type="NCBI Taxonomy" id="114699"/>
    <lineage>
        <taxon>Bacteria</taxon>
        <taxon>Bacillati</taxon>
        <taxon>Actinomycetota</taxon>
        <taxon>Actinomycetes</taxon>
        <taxon>Kitasatosporales</taxon>
        <taxon>Streptomycetaceae</taxon>
        <taxon>Streptomyces</taxon>
        <taxon>Streptomyces violaceusniger group</taxon>
    </lineage>
</organism>
<reference evidence="5 6" key="1">
    <citation type="journal article" date="2019" name="Int. J. Syst. Evol. Microbiol.">
        <title>The Global Catalogue of Microorganisms (GCM) 10K type strain sequencing project: providing services to taxonomists for standard genome sequencing and annotation.</title>
        <authorList>
            <consortium name="The Broad Institute Genomics Platform"/>
            <consortium name="The Broad Institute Genome Sequencing Center for Infectious Disease"/>
            <person name="Wu L."/>
            <person name="Ma J."/>
        </authorList>
    </citation>
    <scope>NUCLEOTIDE SEQUENCE [LARGE SCALE GENOMIC DNA]</scope>
    <source>
        <strain evidence="5 6">JCM 11445</strain>
    </source>
</reference>
<feature type="domain" description="Ketosynthase family 3 (KS3)" evidence="4">
    <location>
        <begin position="49"/>
        <end position="306"/>
    </location>
</feature>
<keyword evidence="6" id="KW-1185">Reference proteome</keyword>
<evidence type="ECO:0000313" key="5">
    <source>
        <dbReference type="EMBL" id="GAA1004343.1"/>
    </source>
</evidence>
<dbReference type="InterPro" id="IPR050091">
    <property type="entry name" value="PKS_NRPS_Biosynth_Enz"/>
</dbReference>
<dbReference type="PROSITE" id="PS52004">
    <property type="entry name" value="KS3_2"/>
    <property type="match status" value="1"/>
</dbReference>
<dbReference type="SUPFAM" id="SSF101173">
    <property type="entry name" value="Docking domain B of the erythromycin polyketide synthase (DEBS)"/>
    <property type="match status" value="1"/>
</dbReference>
<dbReference type="PANTHER" id="PTHR43775:SF51">
    <property type="entry name" value="INACTIVE PHENOLPHTHIOCEROL SYNTHESIS POLYKETIDE SYNTHASE TYPE I PKS1-RELATED"/>
    <property type="match status" value="1"/>
</dbReference>
<dbReference type="EMBL" id="BAAAIE010000212">
    <property type="protein sequence ID" value="GAA1004343.1"/>
    <property type="molecule type" value="Genomic_DNA"/>
</dbReference>
<dbReference type="Pfam" id="PF00109">
    <property type="entry name" value="ketoacyl-synt"/>
    <property type="match status" value="1"/>
</dbReference>
<dbReference type="InterPro" id="IPR020841">
    <property type="entry name" value="PKS_Beta-ketoAc_synthase_dom"/>
</dbReference>
<protein>
    <recommendedName>
        <fullName evidence="4">Ketosynthase family 3 (KS3) domain-containing protein</fullName>
    </recommendedName>
</protein>
<dbReference type="InterPro" id="IPR036299">
    <property type="entry name" value="Polyketide_synth_docking_sf"/>
</dbReference>
<evidence type="ECO:0000259" key="4">
    <source>
        <dbReference type="PROSITE" id="PS52004"/>
    </source>
</evidence>
<dbReference type="Gene3D" id="3.40.47.10">
    <property type="match status" value="1"/>
</dbReference>
<dbReference type="InterPro" id="IPR016039">
    <property type="entry name" value="Thiolase-like"/>
</dbReference>
<evidence type="ECO:0000256" key="2">
    <source>
        <dbReference type="ARBA" id="ARBA00022679"/>
    </source>
</evidence>
<dbReference type="InterPro" id="IPR015083">
    <property type="entry name" value="NorB/c/GfsB-D-like_docking"/>
</dbReference>
<dbReference type="PANTHER" id="PTHR43775">
    <property type="entry name" value="FATTY ACID SYNTHASE"/>
    <property type="match status" value="1"/>
</dbReference>
<dbReference type="Pfam" id="PF08990">
    <property type="entry name" value="Docking"/>
    <property type="match status" value="1"/>
</dbReference>
<evidence type="ECO:0000256" key="3">
    <source>
        <dbReference type="ARBA" id="ARBA00023268"/>
    </source>
</evidence>
<comment type="caution">
    <text evidence="5">The sequence shown here is derived from an EMBL/GenBank/DDBJ whole genome shotgun (WGS) entry which is preliminary data.</text>
</comment>
<dbReference type="Proteomes" id="UP001500033">
    <property type="component" value="Unassembled WGS sequence"/>
</dbReference>
<comment type="cofactor">
    <cofactor evidence="1">
        <name>pantetheine 4'-phosphate</name>
        <dbReference type="ChEBI" id="CHEBI:47942"/>
    </cofactor>
</comment>
<dbReference type="PROSITE" id="PS00606">
    <property type="entry name" value="KS3_1"/>
    <property type="match status" value="1"/>
</dbReference>
<evidence type="ECO:0000313" key="6">
    <source>
        <dbReference type="Proteomes" id="UP001500033"/>
    </source>
</evidence>
<keyword evidence="3" id="KW-0511">Multifunctional enzyme</keyword>
<name>A0ABN1ST89_9ACTN</name>
<sequence>MSSENVRPEIEGTGTRMSNDEKVLEYLKKLTADLRQTRQRLQDVEAKSREPIAIVGMSCRFPGGVSSPEDLWRLTESAVDAVSGFPTDRGWDLDGLYDPDPDRAGRSYAREGAFIPDAGHFDAGLFGISPREALAMDPQQRLLLEASWEALERAGIPTDSLKGSRTGVFAGLMSSDYVSRLSAVPDELEGYVGIGSAASVASGRVSYTLGLEGPAVTVDTACSSSLVALHLAVQALRSGECSLALGDTRHLRPVLPSAGAGYGRSVQGVRGGGGRHRLGRGRRHAGGGAVVRCGAAWASGVGGGAW</sequence>
<accession>A0ABN1ST89</accession>
<dbReference type="InterPro" id="IPR018201">
    <property type="entry name" value="Ketoacyl_synth_AS"/>
</dbReference>
<dbReference type="CDD" id="cd00833">
    <property type="entry name" value="PKS"/>
    <property type="match status" value="1"/>
</dbReference>
<gene>
    <name evidence="5" type="ORF">GCM10009576_097610</name>
</gene>
<dbReference type="InterPro" id="IPR014030">
    <property type="entry name" value="Ketoacyl_synth_N"/>
</dbReference>
<dbReference type="SUPFAM" id="SSF53901">
    <property type="entry name" value="Thiolase-like"/>
    <property type="match status" value="1"/>
</dbReference>
<dbReference type="SMART" id="SM00825">
    <property type="entry name" value="PKS_KS"/>
    <property type="match status" value="1"/>
</dbReference>
<keyword evidence="2" id="KW-0808">Transferase</keyword>